<gene>
    <name evidence="4" type="ORF">PAL_GLEAN10025349</name>
</gene>
<dbReference type="GO" id="GO:0003735">
    <property type="term" value="F:structural constituent of ribosome"/>
    <property type="evidence" value="ECO:0007669"/>
    <property type="project" value="InterPro"/>
</dbReference>
<keyword evidence="1 4" id="KW-0689">Ribosomal protein</keyword>
<evidence type="ECO:0000256" key="1">
    <source>
        <dbReference type="ARBA" id="ARBA00022980"/>
    </source>
</evidence>
<accession>L5JMS0</accession>
<keyword evidence="5" id="KW-1185">Reference proteome</keyword>
<dbReference type="InterPro" id="IPR018130">
    <property type="entry name" value="Ribosomal_uS2_CS"/>
</dbReference>
<dbReference type="GO" id="GO:0015935">
    <property type="term" value="C:small ribosomal subunit"/>
    <property type="evidence" value="ECO:0007669"/>
    <property type="project" value="InterPro"/>
</dbReference>
<dbReference type="AlphaFoldDB" id="L5JMS0"/>
<dbReference type="Proteomes" id="UP000010552">
    <property type="component" value="Unassembled WGS sequence"/>
</dbReference>
<dbReference type="InParanoid" id="L5JMS0"/>
<organism evidence="4 5">
    <name type="scientific">Pteropus alecto</name>
    <name type="common">Black flying fox</name>
    <dbReference type="NCBI Taxonomy" id="9402"/>
    <lineage>
        <taxon>Eukaryota</taxon>
        <taxon>Metazoa</taxon>
        <taxon>Chordata</taxon>
        <taxon>Craniata</taxon>
        <taxon>Vertebrata</taxon>
        <taxon>Euteleostomi</taxon>
        <taxon>Mammalia</taxon>
        <taxon>Eutheria</taxon>
        <taxon>Laurasiatheria</taxon>
        <taxon>Chiroptera</taxon>
        <taxon>Yinpterochiroptera</taxon>
        <taxon>Pteropodoidea</taxon>
        <taxon>Pteropodidae</taxon>
        <taxon>Pteropodinae</taxon>
        <taxon>Pteropus</taxon>
    </lineage>
</organism>
<feature type="compositionally biased region" description="Gly residues" evidence="3">
    <location>
        <begin position="170"/>
        <end position="184"/>
    </location>
</feature>
<keyword evidence="2" id="KW-0687">Ribonucleoprotein</keyword>
<dbReference type="Gene3D" id="3.40.50.10490">
    <property type="entry name" value="Glucose-6-phosphate isomerase like protein, domain 1"/>
    <property type="match status" value="1"/>
</dbReference>
<name>L5JMS0_PTEAL</name>
<dbReference type="PANTHER" id="PTHR11489">
    <property type="entry name" value="40S RIBOSOMAL PROTEIN SA"/>
    <property type="match status" value="1"/>
</dbReference>
<dbReference type="SUPFAM" id="SSF52313">
    <property type="entry name" value="Ribosomal protein S2"/>
    <property type="match status" value="1"/>
</dbReference>
<evidence type="ECO:0000313" key="4">
    <source>
        <dbReference type="EMBL" id="ELK00232.1"/>
    </source>
</evidence>
<evidence type="ECO:0000313" key="5">
    <source>
        <dbReference type="Proteomes" id="UP000010552"/>
    </source>
</evidence>
<feature type="compositionally biased region" description="Basic and acidic residues" evidence="3">
    <location>
        <begin position="149"/>
        <end position="160"/>
    </location>
</feature>
<proteinExistence type="predicted"/>
<dbReference type="EMBL" id="KB031158">
    <property type="protein sequence ID" value="ELK00232.1"/>
    <property type="molecule type" value="Genomic_DNA"/>
</dbReference>
<feature type="region of interest" description="Disordered" evidence="3">
    <location>
        <begin position="75"/>
        <end position="117"/>
    </location>
</feature>
<sequence>MSGALDVLQTKEEDVLKFLAAGTYLGDTNLDFQMEQYVYKRKSDGTYNINLKRTWEKLLLAARAFVTIENPADVSVTSSRNNDQSPSAESNTTSPPRKVGQPRLTFPISENSLYPSKATNHTKLPFQLFRTHGGGLTATPPDSSLFRSPHLDAGDRRTPGHDVTAPGTSRGPGGEPGSGGGGAGRTRDSREICLHPAHLRHLPRFGPGFHLSLWGRVLERQAVKERRGAGSEARPALGVGASGQDEPASPTPLRVRPRVGKPPSGRAGESPPAVAAPAEN</sequence>
<dbReference type="InterPro" id="IPR005707">
    <property type="entry name" value="Ribosomal_uS2_euk/arc"/>
</dbReference>
<dbReference type="PROSITE" id="PS00962">
    <property type="entry name" value="RIBOSOMAL_S2_1"/>
    <property type="match status" value="1"/>
</dbReference>
<feature type="region of interest" description="Disordered" evidence="3">
    <location>
        <begin position="225"/>
        <end position="280"/>
    </location>
</feature>
<reference evidence="5" key="1">
    <citation type="journal article" date="2013" name="Science">
        <title>Comparative analysis of bat genomes provides insight into the evolution of flight and immunity.</title>
        <authorList>
            <person name="Zhang G."/>
            <person name="Cowled C."/>
            <person name="Shi Z."/>
            <person name="Huang Z."/>
            <person name="Bishop-Lilly K.A."/>
            <person name="Fang X."/>
            <person name="Wynne J.W."/>
            <person name="Xiong Z."/>
            <person name="Baker M.L."/>
            <person name="Zhao W."/>
            <person name="Tachedjian M."/>
            <person name="Zhu Y."/>
            <person name="Zhou P."/>
            <person name="Jiang X."/>
            <person name="Ng J."/>
            <person name="Yang L."/>
            <person name="Wu L."/>
            <person name="Xiao J."/>
            <person name="Feng Y."/>
            <person name="Chen Y."/>
            <person name="Sun X."/>
            <person name="Zhang Y."/>
            <person name="Marsh G.A."/>
            <person name="Crameri G."/>
            <person name="Broder C.C."/>
            <person name="Frey K.G."/>
            <person name="Wang L.F."/>
            <person name="Wang J."/>
        </authorList>
    </citation>
    <scope>NUCLEOTIDE SEQUENCE [LARGE SCALE GENOMIC DNA]</scope>
</reference>
<evidence type="ECO:0000256" key="2">
    <source>
        <dbReference type="ARBA" id="ARBA00023274"/>
    </source>
</evidence>
<evidence type="ECO:0000256" key="3">
    <source>
        <dbReference type="SAM" id="MobiDB-lite"/>
    </source>
</evidence>
<feature type="region of interest" description="Disordered" evidence="3">
    <location>
        <begin position="132"/>
        <end position="188"/>
    </location>
</feature>
<feature type="compositionally biased region" description="Polar residues" evidence="3">
    <location>
        <begin position="75"/>
        <end position="95"/>
    </location>
</feature>
<dbReference type="STRING" id="9402.L5JMS0"/>
<protein>
    <submittedName>
        <fullName evidence="4">40S ribosomal protein SA</fullName>
    </submittedName>
</protein>
<dbReference type="GO" id="GO:0006412">
    <property type="term" value="P:translation"/>
    <property type="evidence" value="ECO:0007669"/>
    <property type="project" value="InterPro"/>
</dbReference>
<feature type="compositionally biased region" description="Polar residues" evidence="3">
    <location>
        <begin position="108"/>
        <end position="117"/>
    </location>
</feature>
<dbReference type="InterPro" id="IPR023591">
    <property type="entry name" value="Ribosomal_uS2_flav_dom_sf"/>
</dbReference>